<evidence type="ECO:0000256" key="9">
    <source>
        <dbReference type="SAM" id="Phobius"/>
    </source>
</evidence>
<evidence type="ECO:0000256" key="6">
    <source>
        <dbReference type="ARBA" id="ARBA00022989"/>
    </source>
</evidence>
<keyword evidence="3" id="KW-1003">Cell membrane</keyword>
<accession>A0A1Y5F6Y2</accession>
<dbReference type="InterPro" id="IPR050790">
    <property type="entry name" value="ExbB/TolQ_transport"/>
</dbReference>
<evidence type="ECO:0000313" key="11">
    <source>
        <dbReference type="EMBL" id="OUR96658.1"/>
    </source>
</evidence>
<dbReference type="InterPro" id="IPR002898">
    <property type="entry name" value="MotA_ExbB_proton_chnl"/>
</dbReference>
<dbReference type="GO" id="GO:0005886">
    <property type="term" value="C:plasma membrane"/>
    <property type="evidence" value="ECO:0007669"/>
    <property type="project" value="UniProtKB-SubCell"/>
</dbReference>
<comment type="subcellular location">
    <subcellularLocation>
        <location evidence="1">Cell membrane</location>
        <topology evidence="1">Multi-pass membrane protein</topology>
    </subcellularLocation>
    <subcellularLocation>
        <location evidence="8">Membrane</location>
        <topology evidence="8">Multi-pass membrane protein</topology>
    </subcellularLocation>
</comment>
<protein>
    <submittedName>
        <fullName evidence="11">Biopolymer transporter ExbB</fullName>
    </submittedName>
</protein>
<evidence type="ECO:0000256" key="5">
    <source>
        <dbReference type="ARBA" id="ARBA00022927"/>
    </source>
</evidence>
<dbReference type="PANTHER" id="PTHR30625">
    <property type="entry name" value="PROTEIN TOLQ"/>
    <property type="match status" value="1"/>
</dbReference>
<dbReference type="PANTHER" id="PTHR30625:SF15">
    <property type="entry name" value="BIOPOLYMER TRANSPORT PROTEIN EXBB"/>
    <property type="match status" value="1"/>
</dbReference>
<evidence type="ECO:0000256" key="3">
    <source>
        <dbReference type="ARBA" id="ARBA00022475"/>
    </source>
</evidence>
<sequence length="172" mass="18522">MRVIDYIQQGGIIMYILLALNIIGFAIMLSKFVILTKEKSRTSEVADHLSTQVKATTDSKDTNAIIELSKQELSVHISSLEKGINTVKIIASISPLLGLLGTVIGVLLAFRVMSQTGLNNPAAFAQGISMALITTVGGMIVAIPHYVGHNYLLGLLDGFEAKLEKELLSKVL</sequence>
<dbReference type="EMBL" id="MAAO01000006">
    <property type="protein sequence ID" value="OUR96658.1"/>
    <property type="molecule type" value="Genomic_DNA"/>
</dbReference>
<dbReference type="AlphaFoldDB" id="A0A1Y5F6Y2"/>
<keyword evidence="2 8" id="KW-0813">Transport</keyword>
<gene>
    <name evidence="11" type="ORF">A9Q84_09960</name>
</gene>
<feature type="transmembrane region" description="Helical" evidence="9">
    <location>
        <begin position="89"/>
        <end position="110"/>
    </location>
</feature>
<evidence type="ECO:0000256" key="4">
    <source>
        <dbReference type="ARBA" id="ARBA00022692"/>
    </source>
</evidence>
<comment type="similarity">
    <text evidence="8">Belongs to the exbB/tolQ family.</text>
</comment>
<feature type="transmembrane region" description="Helical" evidence="9">
    <location>
        <begin position="122"/>
        <end position="147"/>
    </location>
</feature>
<evidence type="ECO:0000256" key="2">
    <source>
        <dbReference type="ARBA" id="ARBA00022448"/>
    </source>
</evidence>
<evidence type="ECO:0000256" key="8">
    <source>
        <dbReference type="RuleBase" id="RU004057"/>
    </source>
</evidence>
<dbReference type="Proteomes" id="UP000196531">
    <property type="component" value="Unassembled WGS sequence"/>
</dbReference>
<dbReference type="Pfam" id="PF01618">
    <property type="entry name" value="MotA_ExbB"/>
    <property type="match status" value="1"/>
</dbReference>
<keyword evidence="7 9" id="KW-0472">Membrane</keyword>
<reference evidence="12" key="1">
    <citation type="journal article" date="2017" name="Proc. Natl. Acad. Sci. U.S.A.">
        <title>Simulation of Deepwater Horizon oil plume reveals substrate specialization within a complex community of hydrocarbon-degraders.</title>
        <authorList>
            <person name="Hu P."/>
            <person name="Dubinsky E.A."/>
            <person name="Probst A.J."/>
            <person name="Wang J."/>
            <person name="Sieber C.M.K."/>
            <person name="Tom L.M."/>
            <person name="Gardinali P."/>
            <person name="Banfield J.F."/>
            <person name="Atlas R.M."/>
            <person name="Andersen G.L."/>
        </authorList>
    </citation>
    <scope>NUCLEOTIDE SEQUENCE [LARGE SCALE GENOMIC DNA]</scope>
</reference>
<evidence type="ECO:0000313" key="12">
    <source>
        <dbReference type="Proteomes" id="UP000196531"/>
    </source>
</evidence>
<evidence type="ECO:0000256" key="1">
    <source>
        <dbReference type="ARBA" id="ARBA00004651"/>
    </source>
</evidence>
<evidence type="ECO:0000259" key="10">
    <source>
        <dbReference type="Pfam" id="PF01618"/>
    </source>
</evidence>
<comment type="caution">
    <text evidence="11">The sequence shown here is derived from an EMBL/GenBank/DDBJ whole genome shotgun (WGS) entry which is preliminary data.</text>
</comment>
<organism evidence="11 12">
    <name type="scientific">Halobacteriovorax marinus</name>
    <dbReference type="NCBI Taxonomy" id="97084"/>
    <lineage>
        <taxon>Bacteria</taxon>
        <taxon>Pseudomonadati</taxon>
        <taxon>Bdellovibrionota</taxon>
        <taxon>Bacteriovoracia</taxon>
        <taxon>Bacteriovoracales</taxon>
        <taxon>Halobacteriovoraceae</taxon>
        <taxon>Halobacteriovorax</taxon>
    </lineage>
</organism>
<proteinExistence type="inferred from homology"/>
<name>A0A1Y5F6Y2_9BACT</name>
<evidence type="ECO:0000256" key="7">
    <source>
        <dbReference type="ARBA" id="ARBA00023136"/>
    </source>
</evidence>
<dbReference type="GO" id="GO:0017038">
    <property type="term" value="P:protein import"/>
    <property type="evidence" value="ECO:0007669"/>
    <property type="project" value="TreeGrafter"/>
</dbReference>
<keyword evidence="5 8" id="KW-0653">Protein transport</keyword>
<feature type="transmembrane region" description="Helical" evidence="9">
    <location>
        <begin position="12"/>
        <end position="34"/>
    </location>
</feature>
<feature type="domain" description="MotA/TolQ/ExbB proton channel" evidence="10">
    <location>
        <begin position="49"/>
        <end position="164"/>
    </location>
</feature>
<keyword evidence="6 9" id="KW-1133">Transmembrane helix</keyword>
<keyword evidence="4 9" id="KW-0812">Transmembrane</keyword>